<dbReference type="Pfam" id="PF11906">
    <property type="entry name" value="DUF3426"/>
    <property type="match status" value="1"/>
</dbReference>
<organism evidence="3 4">
    <name type="scientific">Dyella ginsengisoli</name>
    <dbReference type="NCBI Taxonomy" id="363848"/>
    <lineage>
        <taxon>Bacteria</taxon>
        <taxon>Pseudomonadati</taxon>
        <taxon>Pseudomonadota</taxon>
        <taxon>Gammaproteobacteria</taxon>
        <taxon>Lysobacterales</taxon>
        <taxon>Rhodanobacteraceae</taxon>
        <taxon>Dyella</taxon>
    </lineage>
</organism>
<comment type="caution">
    <text evidence="3">The sequence shown here is derived from an EMBL/GenBank/DDBJ whole genome shotgun (WGS) entry which is preliminary data.</text>
</comment>
<evidence type="ECO:0000313" key="3">
    <source>
        <dbReference type="EMBL" id="MFK2905772.1"/>
    </source>
</evidence>
<dbReference type="InterPro" id="IPR021834">
    <property type="entry name" value="DUF3426"/>
</dbReference>
<keyword evidence="1" id="KW-1133">Transmembrane helix</keyword>
<gene>
    <name evidence="3" type="ORF">ISP17_17570</name>
</gene>
<evidence type="ECO:0000259" key="2">
    <source>
        <dbReference type="Pfam" id="PF13719"/>
    </source>
</evidence>
<sequence length="278" mass="29733">MYTQCPDCLTVFSLDADALAPAGGHVQCGHCDAVFDALGCLASQLPPEPFTRLAAAVAPGPAPRLELAVYRPRPEPVTAAVVGGTSSNDADGGDFSRLVFTPRFARAKGKSARRARAGRERSGERRWPWVLVCLALTVLLGAQVAWAQRNPLLADPVTGRWLREACAMLGCRLPLVPSVGQLHLIARDVEAHPSVRGALMISATLRNDAPFAQPYPVVSLVLADAQGHRVAMRRLRPSEYLDDNESLHAGMAPGAVTALVLEVEDPGRKAVAFEFGFE</sequence>
<dbReference type="NCBIfam" id="TIGR02098">
    <property type="entry name" value="MJ0042_CXXC"/>
    <property type="match status" value="1"/>
</dbReference>
<dbReference type="RefSeq" id="WP_404635503.1">
    <property type="nucleotide sequence ID" value="NZ_JADIKM010000006.1"/>
</dbReference>
<dbReference type="EMBL" id="JADIKM010000006">
    <property type="protein sequence ID" value="MFK2905772.1"/>
    <property type="molecule type" value="Genomic_DNA"/>
</dbReference>
<dbReference type="Proteomes" id="UP001620460">
    <property type="component" value="Unassembled WGS sequence"/>
</dbReference>
<keyword evidence="1" id="KW-0472">Membrane</keyword>
<evidence type="ECO:0000313" key="4">
    <source>
        <dbReference type="Proteomes" id="UP001620460"/>
    </source>
</evidence>
<keyword evidence="1" id="KW-0812">Transmembrane</keyword>
<feature type="transmembrane region" description="Helical" evidence="1">
    <location>
        <begin position="127"/>
        <end position="146"/>
    </location>
</feature>
<name>A0ABW8JXA7_9GAMM</name>
<feature type="domain" description="Zinc finger/thioredoxin putative" evidence="2">
    <location>
        <begin position="1"/>
        <end position="37"/>
    </location>
</feature>
<dbReference type="InterPro" id="IPR011723">
    <property type="entry name" value="Znf/thioredoxin_put"/>
</dbReference>
<accession>A0ABW8JXA7</accession>
<proteinExistence type="predicted"/>
<keyword evidence="4" id="KW-1185">Reference proteome</keyword>
<protein>
    <submittedName>
        <fullName evidence="3">Zinc-ribbon domain-containing protein</fullName>
    </submittedName>
</protein>
<dbReference type="Pfam" id="PF13719">
    <property type="entry name" value="Zn_ribbon_5"/>
    <property type="match status" value="1"/>
</dbReference>
<evidence type="ECO:0000256" key="1">
    <source>
        <dbReference type="SAM" id="Phobius"/>
    </source>
</evidence>
<reference evidence="3 4" key="1">
    <citation type="submission" date="2020-10" db="EMBL/GenBank/DDBJ databases">
        <title>Phylogeny of dyella-like bacteria.</title>
        <authorList>
            <person name="Fu J."/>
        </authorList>
    </citation>
    <scope>NUCLEOTIDE SEQUENCE [LARGE SCALE GENOMIC DNA]</scope>
    <source>
        <strain evidence="3 4">Gsoil3046</strain>
    </source>
</reference>